<feature type="compositionally biased region" description="Basic and acidic residues" evidence="1">
    <location>
        <begin position="40"/>
        <end position="49"/>
    </location>
</feature>
<evidence type="ECO:0000256" key="1">
    <source>
        <dbReference type="SAM" id="MobiDB-lite"/>
    </source>
</evidence>
<reference evidence="3" key="4">
    <citation type="submission" date="2017-01" db="UniProtKB">
        <authorList>
            <consortium name="EnsemblFungi"/>
        </authorList>
    </citation>
    <scope>IDENTIFICATION</scope>
    <source>
        <strain evidence="3">PH-1 / ATCC MYA-4620 / FGSC 9075 / NRRL 31084</strain>
    </source>
</reference>
<evidence type="ECO:0000313" key="2">
    <source>
        <dbReference type="EMBL" id="CEF85721.1"/>
    </source>
</evidence>
<gene>
    <name evidence="2" type="ORF">FGRAMPH1_01T26467</name>
</gene>
<evidence type="ECO:0000313" key="3">
    <source>
        <dbReference type="EnsemblFungi" id="CEF85721"/>
    </source>
</evidence>
<evidence type="ECO:0000313" key="4">
    <source>
        <dbReference type="Proteomes" id="UP000070720"/>
    </source>
</evidence>
<feature type="compositionally biased region" description="Polar residues" evidence="1">
    <location>
        <begin position="50"/>
        <end position="59"/>
    </location>
</feature>
<proteinExistence type="predicted"/>
<dbReference type="Proteomes" id="UP000070720">
    <property type="component" value="Chromosome 4"/>
</dbReference>
<dbReference type="VEuPathDB" id="FungiDB:FGRAMPH1_01G26467"/>
<reference evidence="3 4" key="2">
    <citation type="journal article" date="2010" name="Nature">
        <title>Comparative genomics reveals mobile pathogenicity chromosomes in Fusarium.</title>
        <authorList>
            <person name="Ma L.J."/>
            <person name="van der Does H.C."/>
            <person name="Borkovich K.A."/>
            <person name="Coleman J.J."/>
            <person name="Daboussi M.J."/>
            <person name="Di Pietro A."/>
            <person name="Dufresne M."/>
            <person name="Freitag M."/>
            <person name="Grabherr M."/>
            <person name="Henrissat B."/>
            <person name="Houterman P.M."/>
            <person name="Kang S."/>
            <person name="Shim W.B."/>
            <person name="Woloshuk C."/>
            <person name="Xie X."/>
            <person name="Xu J.R."/>
            <person name="Antoniw J."/>
            <person name="Baker S.E."/>
            <person name="Bluhm B.H."/>
            <person name="Breakspear A."/>
            <person name="Brown D.W."/>
            <person name="Butchko R.A."/>
            <person name="Chapman S."/>
            <person name="Coulson R."/>
            <person name="Coutinho P.M."/>
            <person name="Danchin E.G."/>
            <person name="Diener A."/>
            <person name="Gale L.R."/>
            <person name="Gardiner D.M."/>
            <person name="Goff S."/>
            <person name="Hammond-Kosack K.E."/>
            <person name="Hilburn K."/>
            <person name="Hua-Van A."/>
            <person name="Jonkers W."/>
            <person name="Kazan K."/>
            <person name="Kodira C.D."/>
            <person name="Koehrsen M."/>
            <person name="Kumar L."/>
            <person name="Lee Y.H."/>
            <person name="Li L."/>
            <person name="Manners J.M."/>
            <person name="Miranda-Saavedra D."/>
            <person name="Mukherjee M."/>
            <person name="Park G."/>
            <person name="Park J."/>
            <person name="Park S.Y."/>
            <person name="Proctor R.H."/>
            <person name="Regev A."/>
            <person name="Ruiz-Roldan M.C."/>
            <person name="Sain D."/>
            <person name="Sakthikumar S."/>
            <person name="Sykes S."/>
            <person name="Schwartz D.C."/>
            <person name="Turgeon B.G."/>
            <person name="Wapinski I."/>
            <person name="Yoder O."/>
            <person name="Young S."/>
            <person name="Zeng Q."/>
            <person name="Zhou S."/>
            <person name="Galagan J."/>
            <person name="Cuomo C.A."/>
            <person name="Kistler H.C."/>
            <person name="Rep M."/>
        </authorList>
    </citation>
    <scope>GENOME REANNOTATION</scope>
    <source>
        <strain evidence="4">ATCC MYA-4620 / CBS 123657 / FGSC 9075 / NRRL 31084 / PH-1</strain>
        <strain evidence="3">PH-1 / ATCC MYA-4620 / FGSC 9075 / NRRL 31084</strain>
    </source>
</reference>
<dbReference type="EnsemblFungi" id="CEF85721">
    <property type="protein sequence ID" value="CEF85721"/>
    <property type="gene ID" value="FGRRES_15124"/>
</dbReference>
<keyword evidence="4" id="KW-1185">Reference proteome</keyword>
<dbReference type="EMBL" id="HG970335">
    <property type="protein sequence ID" value="CEF85721.1"/>
    <property type="molecule type" value="Genomic_DNA"/>
</dbReference>
<dbReference type="InParanoid" id="A0A098DV13"/>
<reference evidence="2 4" key="3">
    <citation type="journal article" date="2015" name="BMC Genomics">
        <title>The completed genome sequence of the pathogenic ascomycete fungus Fusarium graminearum.</title>
        <authorList>
            <person name="King R."/>
            <person name="Urban M."/>
            <person name="Hammond-Kosack M.C."/>
            <person name="Hassani-Pak K."/>
            <person name="Hammond-Kosack K.E."/>
        </authorList>
    </citation>
    <scope>NUCLEOTIDE SEQUENCE [LARGE SCALE GENOMIC DNA]</scope>
    <source>
        <strain evidence="4">ATCC MYA-4620 / CBS 123657 / FGSC 9075 / NRRL 31084 / PH-1</strain>
        <strain evidence="2">PH-1</strain>
    </source>
</reference>
<accession>A0A0E0SH08</accession>
<dbReference type="AlphaFoldDB" id="A0A098DV13"/>
<feature type="region of interest" description="Disordered" evidence="1">
    <location>
        <begin position="19"/>
        <end position="59"/>
    </location>
</feature>
<protein>
    <submittedName>
        <fullName evidence="2">Chromosome 4, complete genome</fullName>
    </submittedName>
</protein>
<organism evidence="2 4">
    <name type="scientific">Gibberella zeae (strain ATCC MYA-4620 / CBS 123657 / FGSC 9075 / NRRL 31084 / PH-1)</name>
    <name type="common">Wheat head blight fungus</name>
    <name type="synonym">Fusarium graminearum</name>
    <dbReference type="NCBI Taxonomy" id="229533"/>
    <lineage>
        <taxon>Eukaryota</taxon>
        <taxon>Fungi</taxon>
        <taxon>Dikarya</taxon>
        <taxon>Ascomycota</taxon>
        <taxon>Pezizomycotina</taxon>
        <taxon>Sordariomycetes</taxon>
        <taxon>Hypocreomycetidae</taxon>
        <taxon>Hypocreales</taxon>
        <taxon>Nectriaceae</taxon>
        <taxon>Fusarium</taxon>
    </lineage>
</organism>
<reference evidence="3 4" key="1">
    <citation type="journal article" date="2007" name="Science">
        <title>The Fusarium graminearum genome reveals a link between localized polymorphism and pathogen specialization.</title>
        <authorList>
            <person name="Cuomo C.A."/>
            <person name="Gueldener U."/>
            <person name="Xu J.-R."/>
            <person name="Trail F."/>
            <person name="Turgeon B.G."/>
            <person name="Di Pietro A."/>
            <person name="Walton J.D."/>
            <person name="Ma L.-J."/>
            <person name="Baker S.E."/>
            <person name="Rep M."/>
            <person name="Adam G."/>
            <person name="Antoniw J."/>
            <person name="Baldwin T."/>
            <person name="Calvo S.E."/>
            <person name="Chang Y.-L."/>
            <person name="DeCaprio D."/>
            <person name="Gale L.R."/>
            <person name="Gnerre S."/>
            <person name="Goswami R.S."/>
            <person name="Hammond-Kosack K."/>
            <person name="Harris L.J."/>
            <person name="Hilburn K."/>
            <person name="Kennell J.C."/>
            <person name="Kroken S."/>
            <person name="Magnuson J.K."/>
            <person name="Mannhaupt G."/>
            <person name="Mauceli E.W."/>
            <person name="Mewes H.-W."/>
            <person name="Mitterbauer R."/>
            <person name="Muehlbauer G."/>
            <person name="Muensterkoetter M."/>
            <person name="Nelson D."/>
            <person name="O'Donnell K."/>
            <person name="Ouellet T."/>
            <person name="Qi W."/>
            <person name="Quesneville H."/>
            <person name="Roncero M.I.G."/>
            <person name="Seong K.-Y."/>
            <person name="Tetko I.V."/>
            <person name="Urban M."/>
            <person name="Waalwijk C."/>
            <person name="Ward T.J."/>
            <person name="Yao J."/>
            <person name="Birren B.W."/>
            <person name="Kistler H.C."/>
        </authorList>
    </citation>
    <scope>NUCLEOTIDE SEQUENCE [LARGE SCALE GENOMIC DNA]</scope>
    <source>
        <strain evidence="4">ATCC MYA-4620 / CBS 123657 / FGSC 9075 / NRRL 31084 / PH-1</strain>
        <strain evidence="3">PH-1 / ATCC MYA-4620 / FGSC 9075 / NRRL 31084</strain>
    </source>
</reference>
<name>A0A098DV13_GIBZE</name>
<sequence length="59" mass="6481">MPTWPRHEYCILYRSTWALPGGNRPISSSNSPGNILLADTKARNPRTREPTSSVASPAT</sequence>
<accession>A0A098DV13</accession>